<dbReference type="InterPro" id="IPR021457">
    <property type="entry name" value="DUF3108"/>
</dbReference>
<dbReference type="Pfam" id="PF11306">
    <property type="entry name" value="DUF3108"/>
    <property type="match status" value="1"/>
</dbReference>
<keyword evidence="2" id="KW-1185">Reference proteome</keyword>
<sequence>MAGIFYAIPIVLALAGLSIGDAAAQAFRSEYTVSLLGFTIARSSFDSSFQGDKFSVRGSVASAGLAQIFDSTKGTISSSGRFAGNDPRPAAYVTNYTSGRKKQKTQISFAGGDVAKTVNVPPLKKRGKEWVPVGPADLRDVTDPISATLVRADRIKDVCRRTVKMFDGEMRVNLVLDYVSTDPVTLPGYSGDAVTCSARFVPVAGYKKDHKSIAYLRNSSKIAVMFAPVGTTGIYAPVYATVGTQIGTITIRAKKFEAVD</sequence>
<accession>A0A7C9RB00</accession>
<organism evidence="1 2">
    <name type="scientific">Mesorhizobium zhangyense</name>
    <dbReference type="NCBI Taxonomy" id="1776730"/>
    <lineage>
        <taxon>Bacteria</taxon>
        <taxon>Pseudomonadati</taxon>
        <taxon>Pseudomonadota</taxon>
        <taxon>Alphaproteobacteria</taxon>
        <taxon>Hyphomicrobiales</taxon>
        <taxon>Phyllobacteriaceae</taxon>
        <taxon>Mesorhizobium</taxon>
    </lineage>
</organism>
<reference evidence="1 2" key="1">
    <citation type="submission" date="2020-02" db="EMBL/GenBank/DDBJ databases">
        <title>Genome sequence of the type strain CGMCC 1.15528 of Mesorhizobium zhangyense.</title>
        <authorList>
            <person name="Gao J."/>
            <person name="Sun J."/>
        </authorList>
    </citation>
    <scope>NUCLEOTIDE SEQUENCE [LARGE SCALE GENOMIC DNA]</scope>
    <source>
        <strain evidence="1 2">CGMCC 1.15528</strain>
    </source>
</reference>
<dbReference type="AlphaFoldDB" id="A0A7C9RB00"/>
<evidence type="ECO:0000313" key="2">
    <source>
        <dbReference type="Proteomes" id="UP000481252"/>
    </source>
</evidence>
<proteinExistence type="predicted"/>
<comment type="caution">
    <text evidence="1">The sequence shown here is derived from an EMBL/GenBank/DDBJ whole genome shotgun (WGS) entry which is preliminary data.</text>
</comment>
<gene>
    <name evidence="1" type="ORF">G6N74_15395</name>
</gene>
<protein>
    <submittedName>
        <fullName evidence="1">DUF3108 domain-containing protein</fullName>
    </submittedName>
</protein>
<dbReference type="EMBL" id="JAAKZG010000005">
    <property type="protein sequence ID" value="NGN42453.1"/>
    <property type="molecule type" value="Genomic_DNA"/>
</dbReference>
<dbReference type="Proteomes" id="UP000481252">
    <property type="component" value="Unassembled WGS sequence"/>
</dbReference>
<name>A0A7C9RB00_9HYPH</name>
<evidence type="ECO:0000313" key="1">
    <source>
        <dbReference type="EMBL" id="NGN42453.1"/>
    </source>
</evidence>
<dbReference type="RefSeq" id="WP_165118778.1">
    <property type="nucleotide sequence ID" value="NZ_JAAKZG010000005.1"/>
</dbReference>